<dbReference type="Proteomes" id="UP000663193">
    <property type="component" value="Chromosome 2"/>
</dbReference>
<protein>
    <submittedName>
        <fullName evidence="1">Uncharacterized protein</fullName>
    </submittedName>
</protein>
<keyword evidence="2" id="KW-1185">Reference proteome</keyword>
<evidence type="ECO:0000313" key="2">
    <source>
        <dbReference type="Proteomes" id="UP000663193"/>
    </source>
</evidence>
<dbReference type="VEuPathDB" id="FungiDB:JI435_401580"/>
<organism evidence="1 2">
    <name type="scientific">Phaeosphaeria nodorum (strain SN15 / ATCC MYA-4574 / FGSC 10173)</name>
    <name type="common">Glume blotch fungus</name>
    <name type="synonym">Parastagonospora nodorum</name>
    <dbReference type="NCBI Taxonomy" id="321614"/>
    <lineage>
        <taxon>Eukaryota</taxon>
        <taxon>Fungi</taxon>
        <taxon>Dikarya</taxon>
        <taxon>Ascomycota</taxon>
        <taxon>Pezizomycotina</taxon>
        <taxon>Dothideomycetes</taxon>
        <taxon>Pleosporomycetidae</taxon>
        <taxon>Pleosporales</taxon>
        <taxon>Pleosporineae</taxon>
        <taxon>Phaeosphaeriaceae</taxon>
        <taxon>Parastagonospora</taxon>
    </lineage>
</organism>
<dbReference type="EMBL" id="CP069024">
    <property type="protein sequence ID" value="QRC91720.1"/>
    <property type="molecule type" value="Genomic_DNA"/>
</dbReference>
<name>A0A7U2ERG5_PHANO</name>
<gene>
    <name evidence="1" type="ORF">JI435_401580</name>
</gene>
<evidence type="ECO:0000313" key="1">
    <source>
        <dbReference type="EMBL" id="QRC91720.1"/>
    </source>
</evidence>
<dbReference type="AlphaFoldDB" id="A0A7U2ERG5"/>
<accession>A0A7U2ERG5</accession>
<proteinExistence type="predicted"/>
<sequence length="87" mass="9870">MCCQVGVKKSMYHRPVRIFVQVTVGQFNGKLGTMRASGVETRKIITLRRAKFSLQISASKTCRSPSRMSWSHYRGPRFHGSAVCLHQ</sequence>
<reference evidence="2" key="1">
    <citation type="journal article" date="2021" name="BMC Genomics">
        <title>Chromosome-level genome assembly and manually-curated proteome of model necrotroph Parastagonospora nodorum Sn15 reveals a genome-wide trove of candidate effector homologs, and redundancy of virulence-related functions within an accessory chromosome.</title>
        <authorList>
            <person name="Bertazzoni S."/>
            <person name="Jones D.A.B."/>
            <person name="Phan H.T."/>
            <person name="Tan K.-C."/>
            <person name="Hane J.K."/>
        </authorList>
    </citation>
    <scope>NUCLEOTIDE SEQUENCE [LARGE SCALE GENOMIC DNA]</scope>
    <source>
        <strain evidence="2">SN15 / ATCC MYA-4574 / FGSC 10173)</strain>
    </source>
</reference>